<evidence type="ECO:0000313" key="13">
    <source>
        <dbReference type="EMBL" id="RVT63806.1"/>
    </source>
</evidence>
<dbReference type="InterPro" id="IPR003661">
    <property type="entry name" value="HisK_dim/P_dom"/>
</dbReference>
<reference evidence="13 14" key="1">
    <citation type="submission" date="2019-01" db="EMBL/GenBank/DDBJ databases">
        <title>Bacillus sp. M5HDSG1-1, whole genome shotgun sequence.</title>
        <authorList>
            <person name="Tuo L."/>
        </authorList>
    </citation>
    <scope>NUCLEOTIDE SEQUENCE [LARGE SCALE GENOMIC DNA]</scope>
    <source>
        <strain evidence="13 14">M5HDSG1-1</strain>
    </source>
</reference>
<dbReference type="SMART" id="SM00387">
    <property type="entry name" value="HATPase_c"/>
    <property type="match status" value="1"/>
</dbReference>
<keyword evidence="5" id="KW-0808">Transferase</keyword>
<dbReference type="GO" id="GO:0005886">
    <property type="term" value="C:plasma membrane"/>
    <property type="evidence" value="ECO:0007669"/>
    <property type="project" value="UniProtKB-SubCell"/>
</dbReference>
<feature type="coiled-coil region" evidence="10">
    <location>
        <begin position="319"/>
        <end position="349"/>
    </location>
</feature>
<dbReference type="FunFam" id="3.30.565.10:FF:000006">
    <property type="entry name" value="Sensor histidine kinase WalK"/>
    <property type="match status" value="1"/>
</dbReference>
<evidence type="ECO:0000256" key="3">
    <source>
        <dbReference type="ARBA" id="ARBA00012438"/>
    </source>
</evidence>
<keyword evidence="11" id="KW-1133">Transmembrane helix</keyword>
<dbReference type="PANTHER" id="PTHR42878:SF7">
    <property type="entry name" value="SENSOR HISTIDINE KINASE GLRK"/>
    <property type="match status" value="1"/>
</dbReference>
<evidence type="ECO:0000256" key="4">
    <source>
        <dbReference type="ARBA" id="ARBA00022553"/>
    </source>
</evidence>
<proteinExistence type="predicted"/>
<dbReference type="InterPro" id="IPR003594">
    <property type="entry name" value="HATPase_dom"/>
</dbReference>
<dbReference type="Pfam" id="PF00512">
    <property type="entry name" value="HisKA"/>
    <property type="match status" value="1"/>
</dbReference>
<evidence type="ECO:0000256" key="1">
    <source>
        <dbReference type="ARBA" id="ARBA00000085"/>
    </source>
</evidence>
<keyword evidence="9" id="KW-0902">Two-component regulatory system</keyword>
<keyword evidence="11" id="KW-0812">Transmembrane</keyword>
<dbReference type="Proteomes" id="UP000288024">
    <property type="component" value="Unassembled WGS sequence"/>
</dbReference>
<feature type="transmembrane region" description="Helical" evidence="11">
    <location>
        <begin position="12"/>
        <end position="33"/>
    </location>
</feature>
<evidence type="ECO:0000256" key="9">
    <source>
        <dbReference type="ARBA" id="ARBA00023012"/>
    </source>
</evidence>
<protein>
    <recommendedName>
        <fullName evidence="3">histidine kinase</fullName>
        <ecNumber evidence="3">2.7.13.3</ecNumber>
    </recommendedName>
</protein>
<dbReference type="SMART" id="SM00388">
    <property type="entry name" value="HisKA"/>
    <property type="match status" value="1"/>
</dbReference>
<evidence type="ECO:0000313" key="14">
    <source>
        <dbReference type="Proteomes" id="UP000288024"/>
    </source>
</evidence>
<dbReference type="Gene3D" id="3.30.565.10">
    <property type="entry name" value="Histidine kinase-like ATPase, C-terminal domain"/>
    <property type="match status" value="1"/>
</dbReference>
<evidence type="ECO:0000256" key="11">
    <source>
        <dbReference type="SAM" id="Phobius"/>
    </source>
</evidence>
<organism evidence="13 14">
    <name type="scientific">Niallia taxi</name>
    <dbReference type="NCBI Taxonomy" id="2499688"/>
    <lineage>
        <taxon>Bacteria</taxon>
        <taxon>Bacillati</taxon>
        <taxon>Bacillota</taxon>
        <taxon>Bacilli</taxon>
        <taxon>Bacillales</taxon>
        <taxon>Bacillaceae</taxon>
        <taxon>Niallia</taxon>
    </lineage>
</organism>
<accession>A0A437KCQ2</accession>
<dbReference type="GO" id="GO:0005524">
    <property type="term" value="F:ATP binding"/>
    <property type="evidence" value="ECO:0007669"/>
    <property type="project" value="UniProtKB-KW"/>
</dbReference>
<dbReference type="PRINTS" id="PR00344">
    <property type="entry name" value="BCTRLSENSOR"/>
</dbReference>
<keyword evidence="10" id="KW-0175">Coiled coil</keyword>
<evidence type="ECO:0000256" key="2">
    <source>
        <dbReference type="ARBA" id="ARBA00004651"/>
    </source>
</evidence>
<dbReference type="CDD" id="cd00082">
    <property type="entry name" value="HisKA"/>
    <property type="match status" value="1"/>
</dbReference>
<dbReference type="InterPro" id="IPR036890">
    <property type="entry name" value="HATPase_C_sf"/>
</dbReference>
<dbReference type="SUPFAM" id="SSF47384">
    <property type="entry name" value="Homodimeric domain of signal transducing histidine kinase"/>
    <property type="match status" value="1"/>
</dbReference>
<dbReference type="InterPro" id="IPR036097">
    <property type="entry name" value="HisK_dim/P_sf"/>
</dbReference>
<sequence>MNMPKRFFLQYFIQLLLVSFFLAIIFLTFWIFVGYSLTNFEVSSDLTTADASSIESSFSVNNGEIKIDSDMKNLTKKQDGWLAVLSKDGELLKTYNTPAKFTFTKDDYGALFTNNDPVAYDYKVWTIREDTKKPLIIIFGTETSSKVILSTVKEAVNWEKGLLNLSDTAKETIKSSQGWIQLVGKNGTSQDGYLADKQKSNYSLKDLLELTHKENSDSAAYYHEQTGQVLLVSTEKTNHEQITNELLKTVGSTAFIIFVVILLLLLTITLWYGYKFGAPLVTIIKWIGDLGNGLYEQGSNNRSILHNKKGKLKKKYRIYKELITTLTELTETLEKNKQARKKATKVRDEWISGLSHDLKTPLATIGGYAEMLRSDQYSWSEEEIRTFSGTIAEKSQYMKELLEDLTLTYQLRSNAFPIAKEKVEINEQIRRIIIHYINSPTGTQNEFVFQPFDGEINAAVDPKWFRRIMENLIENAIKYNAPATTITVATGLIDQYLLTITIEDNGVGMDTETLNRLFERYYRGTNTSSSNNGTGLGMAITKKLIELHGGSINVKSEQEQGTCIRILLPLLGD</sequence>
<dbReference type="Gene3D" id="1.10.287.130">
    <property type="match status" value="1"/>
</dbReference>
<evidence type="ECO:0000259" key="12">
    <source>
        <dbReference type="PROSITE" id="PS50109"/>
    </source>
</evidence>
<dbReference type="EC" id="2.7.13.3" evidence="3"/>
<dbReference type="AlphaFoldDB" id="A0A437KCQ2"/>
<gene>
    <name evidence="13" type="ORF">EM808_11140</name>
</gene>
<name>A0A437KCQ2_9BACI</name>
<dbReference type="InterPro" id="IPR005467">
    <property type="entry name" value="His_kinase_dom"/>
</dbReference>
<feature type="domain" description="Histidine kinase" evidence="12">
    <location>
        <begin position="353"/>
        <end position="572"/>
    </location>
</feature>
<evidence type="ECO:0000256" key="10">
    <source>
        <dbReference type="SAM" id="Coils"/>
    </source>
</evidence>
<dbReference type="GO" id="GO:0000155">
    <property type="term" value="F:phosphorelay sensor kinase activity"/>
    <property type="evidence" value="ECO:0007669"/>
    <property type="project" value="InterPro"/>
</dbReference>
<evidence type="ECO:0000256" key="6">
    <source>
        <dbReference type="ARBA" id="ARBA00022741"/>
    </source>
</evidence>
<keyword evidence="6" id="KW-0547">Nucleotide-binding</keyword>
<dbReference type="SUPFAM" id="SSF55874">
    <property type="entry name" value="ATPase domain of HSP90 chaperone/DNA topoisomerase II/histidine kinase"/>
    <property type="match status" value="1"/>
</dbReference>
<comment type="caution">
    <text evidence="13">The sequence shown here is derived from an EMBL/GenBank/DDBJ whole genome shotgun (WGS) entry which is preliminary data.</text>
</comment>
<keyword evidence="11" id="KW-0472">Membrane</keyword>
<feature type="transmembrane region" description="Helical" evidence="11">
    <location>
        <begin position="254"/>
        <end position="274"/>
    </location>
</feature>
<dbReference type="GO" id="GO:0000156">
    <property type="term" value="F:phosphorelay response regulator activity"/>
    <property type="evidence" value="ECO:0007669"/>
    <property type="project" value="TreeGrafter"/>
</dbReference>
<keyword evidence="7 13" id="KW-0418">Kinase</keyword>
<keyword evidence="4" id="KW-0597">Phosphoprotein</keyword>
<evidence type="ECO:0000256" key="8">
    <source>
        <dbReference type="ARBA" id="ARBA00022840"/>
    </source>
</evidence>
<dbReference type="GO" id="GO:0007234">
    <property type="term" value="P:osmosensory signaling via phosphorelay pathway"/>
    <property type="evidence" value="ECO:0007669"/>
    <property type="project" value="TreeGrafter"/>
</dbReference>
<dbReference type="Pfam" id="PF02518">
    <property type="entry name" value="HATPase_c"/>
    <property type="match status" value="1"/>
</dbReference>
<dbReference type="EMBL" id="RZTZ01000003">
    <property type="protein sequence ID" value="RVT63806.1"/>
    <property type="molecule type" value="Genomic_DNA"/>
</dbReference>
<dbReference type="CDD" id="cd00075">
    <property type="entry name" value="HATPase"/>
    <property type="match status" value="1"/>
</dbReference>
<keyword evidence="8" id="KW-0067">ATP-binding</keyword>
<dbReference type="PROSITE" id="PS50109">
    <property type="entry name" value="HIS_KIN"/>
    <property type="match status" value="1"/>
</dbReference>
<comment type="subcellular location">
    <subcellularLocation>
        <location evidence="2">Cell membrane</location>
        <topology evidence="2">Multi-pass membrane protein</topology>
    </subcellularLocation>
</comment>
<keyword evidence="14" id="KW-1185">Reference proteome</keyword>
<dbReference type="InterPro" id="IPR004358">
    <property type="entry name" value="Sig_transdc_His_kin-like_C"/>
</dbReference>
<evidence type="ECO:0000256" key="7">
    <source>
        <dbReference type="ARBA" id="ARBA00022777"/>
    </source>
</evidence>
<dbReference type="InterPro" id="IPR050351">
    <property type="entry name" value="BphY/WalK/GraS-like"/>
</dbReference>
<dbReference type="GO" id="GO:0030295">
    <property type="term" value="F:protein kinase activator activity"/>
    <property type="evidence" value="ECO:0007669"/>
    <property type="project" value="TreeGrafter"/>
</dbReference>
<evidence type="ECO:0000256" key="5">
    <source>
        <dbReference type="ARBA" id="ARBA00022679"/>
    </source>
</evidence>
<dbReference type="RefSeq" id="WP_127738282.1">
    <property type="nucleotide sequence ID" value="NZ_RZTZ01000003.1"/>
</dbReference>
<comment type="catalytic activity">
    <reaction evidence="1">
        <text>ATP + protein L-histidine = ADP + protein N-phospho-L-histidine.</text>
        <dbReference type="EC" id="2.7.13.3"/>
    </reaction>
</comment>
<dbReference type="PANTHER" id="PTHR42878">
    <property type="entry name" value="TWO-COMPONENT HISTIDINE KINASE"/>
    <property type="match status" value="1"/>
</dbReference>